<feature type="transmembrane region" description="Helical" evidence="1">
    <location>
        <begin position="71"/>
        <end position="92"/>
    </location>
</feature>
<dbReference type="EMBL" id="CP095053">
    <property type="protein sequence ID" value="UOR05551.1"/>
    <property type="molecule type" value="Genomic_DNA"/>
</dbReference>
<feature type="transmembrane region" description="Helical" evidence="1">
    <location>
        <begin position="257"/>
        <end position="278"/>
    </location>
</feature>
<feature type="transmembrane region" description="Helical" evidence="1">
    <location>
        <begin position="367"/>
        <end position="385"/>
    </location>
</feature>
<feature type="transmembrane region" description="Helical" evidence="1">
    <location>
        <begin position="122"/>
        <end position="149"/>
    </location>
</feature>
<keyword evidence="1" id="KW-0812">Transmembrane</keyword>
<organism evidence="2 3">
    <name type="scientific">Hymenobacter aerilatus</name>
    <dbReference type="NCBI Taxonomy" id="2932251"/>
    <lineage>
        <taxon>Bacteria</taxon>
        <taxon>Pseudomonadati</taxon>
        <taxon>Bacteroidota</taxon>
        <taxon>Cytophagia</taxon>
        <taxon>Cytophagales</taxon>
        <taxon>Hymenobacteraceae</taxon>
        <taxon>Hymenobacter</taxon>
    </lineage>
</organism>
<keyword evidence="3" id="KW-1185">Reference proteome</keyword>
<protein>
    <recommendedName>
        <fullName evidence="4">DUF2029 domain-containing protein</fullName>
    </recommendedName>
</protein>
<gene>
    <name evidence="2" type="ORF">MUN82_00280</name>
</gene>
<keyword evidence="1" id="KW-0472">Membrane</keyword>
<evidence type="ECO:0000256" key="1">
    <source>
        <dbReference type="SAM" id="Phobius"/>
    </source>
</evidence>
<keyword evidence="1" id="KW-1133">Transmembrane helix</keyword>
<dbReference type="InterPro" id="IPR007873">
    <property type="entry name" value="Glycosyltransferase_ALG3"/>
</dbReference>
<feature type="transmembrane region" description="Helical" evidence="1">
    <location>
        <begin position="219"/>
        <end position="237"/>
    </location>
</feature>
<dbReference type="RefSeq" id="WP_245093825.1">
    <property type="nucleotide sequence ID" value="NZ_CP095053.1"/>
</dbReference>
<evidence type="ECO:0000313" key="3">
    <source>
        <dbReference type="Proteomes" id="UP000829925"/>
    </source>
</evidence>
<sequence>MLVLLWRIGGDARLPEDGYSWWLWSSYAAEHGLANVYKVWRNDYPPLYQYVLYGFGKLLGSADAILRNLHYLKLITLLFDFGGALLVASLAATRQQGIGVSLLLLLNVAYLYNTLAWQQVDAIYTCLCLGAVLAALQGRSVVVGVLFVLALNMKLQSVIFIPPLVLVLLPHWQRTPKVLLHTIAVSALLQLAILVPFIWGGDRNYLPHIWLLTRSAGDRYPYISLNAFNLWYLLTWASSLMDVSDTLRFAGHSYKHWGLLLFTVASAITLWPMCWQTVRLLLRRRVMGAEHYALVLLSCGLLPIVFSYFNTQMHERYWHAALLFLAGYGYLAKNYWLYGLTSVAYFLNLEAVLELLHHAPFWLYNPQLVAVIFTIVLIVGIVQAYKLAYQNAHSTSVPEPVASLRGA</sequence>
<evidence type="ECO:0008006" key="4">
    <source>
        <dbReference type="Google" id="ProtNLM"/>
    </source>
</evidence>
<feature type="transmembrane region" description="Helical" evidence="1">
    <location>
        <begin position="98"/>
        <end position="115"/>
    </location>
</feature>
<dbReference type="KEGG" id="haei:MUN82_00280"/>
<feature type="transmembrane region" description="Helical" evidence="1">
    <location>
        <begin position="179"/>
        <end position="199"/>
    </location>
</feature>
<dbReference type="Pfam" id="PF05208">
    <property type="entry name" value="ALG3"/>
    <property type="match status" value="1"/>
</dbReference>
<evidence type="ECO:0000313" key="2">
    <source>
        <dbReference type="EMBL" id="UOR05551.1"/>
    </source>
</evidence>
<feature type="transmembrane region" description="Helical" evidence="1">
    <location>
        <begin position="321"/>
        <end position="347"/>
    </location>
</feature>
<dbReference type="Proteomes" id="UP000829925">
    <property type="component" value="Chromosome"/>
</dbReference>
<dbReference type="AlphaFoldDB" id="A0A8T9SVX7"/>
<dbReference type="GO" id="GO:0000030">
    <property type="term" value="F:mannosyltransferase activity"/>
    <property type="evidence" value="ECO:0007669"/>
    <property type="project" value="InterPro"/>
</dbReference>
<feature type="transmembrane region" description="Helical" evidence="1">
    <location>
        <begin position="155"/>
        <end position="172"/>
    </location>
</feature>
<proteinExistence type="predicted"/>
<accession>A0A8T9SVX7</accession>
<reference evidence="2 3" key="1">
    <citation type="submission" date="2022-04" db="EMBL/GenBank/DDBJ databases">
        <title>Hymenobacter sp. isolated from the air.</title>
        <authorList>
            <person name="Won M."/>
            <person name="Lee C.-M."/>
            <person name="Woen H.-Y."/>
            <person name="Kwon S.-W."/>
        </authorList>
    </citation>
    <scope>NUCLEOTIDE SEQUENCE [LARGE SCALE GENOMIC DNA]</scope>
    <source>
        <strain evidence="3">5413 J-13</strain>
    </source>
</reference>
<feature type="transmembrane region" description="Helical" evidence="1">
    <location>
        <begin position="290"/>
        <end position="309"/>
    </location>
</feature>
<name>A0A8T9SVX7_9BACT</name>